<dbReference type="EMBL" id="JAUSRB010000002">
    <property type="protein sequence ID" value="MDP9862646.1"/>
    <property type="molecule type" value="Genomic_DNA"/>
</dbReference>
<evidence type="ECO:0000313" key="1">
    <source>
        <dbReference type="EMBL" id="MDP9862646.1"/>
    </source>
</evidence>
<keyword evidence="2" id="KW-1185">Reference proteome</keyword>
<organism evidence="1 2">
    <name type="scientific">Streptosporangium brasiliense</name>
    <dbReference type="NCBI Taxonomy" id="47480"/>
    <lineage>
        <taxon>Bacteria</taxon>
        <taxon>Bacillati</taxon>
        <taxon>Actinomycetota</taxon>
        <taxon>Actinomycetes</taxon>
        <taxon>Streptosporangiales</taxon>
        <taxon>Streptosporangiaceae</taxon>
        <taxon>Streptosporangium</taxon>
    </lineage>
</organism>
<comment type="caution">
    <text evidence="1">The sequence shown here is derived from an EMBL/GenBank/DDBJ whole genome shotgun (WGS) entry which is preliminary data.</text>
</comment>
<sequence>MRPTIVLLSDVDTHRELVDRLRHVGSYSEGEFFDRLEQETCSFGVDLSGDVIAEFEEEEVAEIHQELGEFSAILIEYPDMPCVRRLLPGLIQGLDGLLDTNHGELLRYDRVLERFRLDPFWDWRDHGPDKTQGTGNGT</sequence>
<evidence type="ECO:0000313" key="2">
    <source>
        <dbReference type="Proteomes" id="UP001230426"/>
    </source>
</evidence>
<accession>A0ABT9R0A2</accession>
<dbReference type="Proteomes" id="UP001230426">
    <property type="component" value="Unassembled WGS sequence"/>
</dbReference>
<dbReference type="RefSeq" id="WP_306858822.1">
    <property type="nucleotide sequence ID" value="NZ_JAUSRB010000002.1"/>
</dbReference>
<evidence type="ECO:0008006" key="3">
    <source>
        <dbReference type="Google" id="ProtNLM"/>
    </source>
</evidence>
<gene>
    <name evidence="1" type="ORF">J2S55_001912</name>
</gene>
<proteinExistence type="predicted"/>
<name>A0ABT9R0A2_9ACTN</name>
<protein>
    <recommendedName>
        <fullName evidence="3">Barstar (barnase inhibitor) domain-containing protein</fullName>
    </recommendedName>
</protein>
<reference evidence="1 2" key="1">
    <citation type="submission" date="2023-07" db="EMBL/GenBank/DDBJ databases">
        <title>Sequencing the genomes of 1000 actinobacteria strains.</title>
        <authorList>
            <person name="Klenk H.-P."/>
        </authorList>
    </citation>
    <scope>NUCLEOTIDE SEQUENCE [LARGE SCALE GENOMIC DNA]</scope>
    <source>
        <strain evidence="1 2">DSM 44109</strain>
    </source>
</reference>